<proteinExistence type="predicted"/>
<evidence type="ECO:0000313" key="1">
    <source>
        <dbReference type="EMBL" id="PUZ50566.1"/>
    </source>
</evidence>
<dbReference type="Gramene" id="PUZ50566">
    <property type="protein sequence ID" value="PUZ50566"/>
    <property type="gene ID" value="GQ55_6G067300"/>
</dbReference>
<reference evidence="1 2" key="1">
    <citation type="submission" date="2018-04" db="EMBL/GenBank/DDBJ databases">
        <title>WGS assembly of Panicum hallii var. hallii HAL2.</title>
        <authorList>
            <person name="Lovell J."/>
            <person name="Jenkins J."/>
            <person name="Lowry D."/>
            <person name="Mamidi S."/>
            <person name="Sreedasyam A."/>
            <person name="Weng X."/>
            <person name="Barry K."/>
            <person name="Bonette J."/>
            <person name="Campitelli B."/>
            <person name="Daum C."/>
            <person name="Gordon S."/>
            <person name="Gould B."/>
            <person name="Lipzen A."/>
            <person name="MacQueen A."/>
            <person name="Palacio-Mejia J."/>
            <person name="Plott C."/>
            <person name="Shakirov E."/>
            <person name="Shu S."/>
            <person name="Yoshinaga Y."/>
            <person name="Zane M."/>
            <person name="Rokhsar D."/>
            <person name="Grimwood J."/>
            <person name="Schmutz J."/>
            <person name="Juenger T."/>
        </authorList>
    </citation>
    <scope>NUCLEOTIDE SEQUENCE [LARGE SCALE GENOMIC DNA]</scope>
    <source>
        <strain evidence="2">cv. HAL2</strain>
    </source>
</reference>
<evidence type="ECO:0000313" key="2">
    <source>
        <dbReference type="Proteomes" id="UP000244336"/>
    </source>
</evidence>
<protein>
    <submittedName>
        <fullName evidence="1">Uncharacterized protein</fullName>
    </submittedName>
</protein>
<sequence>MLSNMKLIVGCLCHVPQPQRFSAEQMDSINVTNWNWKIDPPNGEKFIKVPEVQGTEMKMDDFLV</sequence>
<dbReference type="EMBL" id="CM009754">
    <property type="protein sequence ID" value="PUZ50566.1"/>
    <property type="molecule type" value="Genomic_DNA"/>
</dbReference>
<gene>
    <name evidence="1" type="ORF">GQ55_6G067300</name>
</gene>
<keyword evidence="2" id="KW-1185">Reference proteome</keyword>
<organism evidence="1 2">
    <name type="scientific">Panicum hallii var. hallii</name>
    <dbReference type="NCBI Taxonomy" id="1504633"/>
    <lineage>
        <taxon>Eukaryota</taxon>
        <taxon>Viridiplantae</taxon>
        <taxon>Streptophyta</taxon>
        <taxon>Embryophyta</taxon>
        <taxon>Tracheophyta</taxon>
        <taxon>Spermatophyta</taxon>
        <taxon>Magnoliopsida</taxon>
        <taxon>Liliopsida</taxon>
        <taxon>Poales</taxon>
        <taxon>Poaceae</taxon>
        <taxon>PACMAD clade</taxon>
        <taxon>Panicoideae</taxon>
        <taxon>Panicodae</taxon>
        <taxon>Paniceae</taxon>
        <taxon>Panicinae</taxon>
        <taxon>Panicum</taxon>
        <taxon>Panicum sect. Panicum</taxon>
    </lineage>
</organism>
<dbReference type="Proteomes" id="UP000244336">
    <property type="component" value="Chromosome 6"/>
</dbReference>
<name>A0A2T7D4Q1_9POAL</name>
<accession>A0A2T7D4Q1</accession>
<dbReference type="AlphaFoldDB" id="A0A2T7D4Q1"/>